<feature type="transmembrane region" description="Helical" evidence="1">
    <location>
        <begin position="76"/>
        <end position="95"/>
    </location>
</feature>
<sequence>MEGDSVAGGSAMTSTTLAVNVTPAGVPVIGAVIALALLAGLVWDALRKPGEPWFRWLLPAGYCLLLAGFAVGPPLIVGAALVMGAGLALTNRWRWTHRNAQARRPSGRNRLRLPRD</sequence>
<dbReference type="Proteomes" id="UP000830115">
    <property type="component" value="Chromosome"/>
</dbReference>
<keyword evidence="3" id="KW-1185">Reference proteome</keyword>
<keyword evidence="1" id="KW-0472">Membrane</keyword>
<evidence type="ECO:0000313" key="2">
    <source>
        <dbReference type="EMBL" id="UQA97539.1"/>
    </source>
</evidence>
<evidence type="ECO:0000313" key="3">
    <source>
        <dbReference type="Proteomes" id="UP000830115"/>
    </source>
</evidence>
<dbReference type="RefSeq" id="WP_248868511.1">
    <property type="nucleotide sequence ID" value="NZ_CP086322.1"/>
</dbReference>
<name>A0ABY4MIA5_9ACTN</name>
<keyword evidence="1" id="KW-1133">Transmembrane helix</keyword>
<evidence type="ECO:0008006" key="4">
    <source>
        <dbReference type="Google" id="ProtNLM"/>
    </source>
</evidence>
<keyword evidence="1" id="KW-0812">Transmembrane</keyword>
<reference evidence="2" key="1">
    <citation type="submission" date="2021-10" db="EMBL/GenBank/DDBJ databases">
        <title>Streptomyces nigrumlapis sp.nov.,an antimicrobial producing actinobacterium isolated from Black Gobi rocks.</title>
        <authorList>
            <person name="Wen Y."/>
            <person name="Zhang W."/>
            <person name="Liu X.G."/>
        </authorList>
    </citation>
    <scope>NUCLEOTIDE SEQUENCE</scope>
    <source>
        <strain evidence="2">ST13-2-2</strain>
    </source>
</reference>
<proteinExistence type="predicted"/>
<evidence type="ECO:0000256" key="1">
    <source>
        <dbReference type="SAM" id="Phobius"/>
    </source>
</evidence>
<organism evidence="2 3">
    <name type="scientific">Streptomyces halobius</name>
    <dbReference type="NCBI Taxonomy" id="2879846"/>
    <lineage>
        <taxon>Bacteria</taxon>
        <taxon>Bacillati</taxon>
        <taxon>Actinomycetota</taxon>
        <taxon>Actinomycetes</taxon>
        <taxon>Kitasatosporales</taxon>
        <taxon>Streptomycetaceae</taxon>
        <taxon>Streptomyces</taxon>
    </lineage>
</organism>
<gene>
    <name evidence="2" type="ORF">K9S39_41865</name>
</gene>
<accession>A0ABY4MIA5</accession>
<protein>
    <recommendedName>
        <fullName evidence="4">Integral membrane protein</fullName>
    </recommendedName>
</protein>
<dbReference type="EMBL" id="CP086322">
    <property type="protein sequence ID" value="UQA97539.1"/>
    <property type="molecule type" value="Genomic_DNA"/>
</dbReference>
<feature type="transmembrane region" description="Helical" evidence="1">
    <location>
        <begin position="24"/>
        <end position="46"/>
    </location>
</feature>